<sequence>MDIGAYFFSTAYSIDVAELAAELEQRGFESLLVPEHTHIPVSRKTEWPGGGDLPKEYYHTYDPFVALSFAAAATKTLKVGT</sequence>
<dbReference type="Gene3D" id="3.20.20.30">
    <property type="entry name" value="Luciferase-like domain"/>
    <property type="match status" value="1"/>
</dbReference>
<evidence type="ECO:0000313" key="2">
    <source>
        <dbReference type="EMBL" id="SVD83241.1"/>
    </source>
</evidence>
<gene>
    <name evidence="2" type="ORF">METZ01_LOCUS436095</name>
</gene>
<dbReference type="Pfam" id="PF00296">
    <property type="entry name" value="Bac_luciferase"/>
    <property type="match status" value="1"/>
</dbReference>
<protein>
    <recommendedName>
        <fullName evidence="1">Luciferase-like domain-containing protein</fullName>
    </recommendedName>
</protein>
<name>A0A382YJS1_9ZZZZ</name>
<reference evidence="2" key="1">
    <citation type="submission" date="2018-05" db="EMBL/GenBank/DDBJ databases">
        <authorList>
            <person name="Lanie J.A."/>
            <person name="Ng W.-L."/>
            <person name="Kazmierczak K.M."/>
            <person name="Andrzejewski T.M."/>
            <person name="Davidsen T.M."/>
            <person name="Wayne K.J."/>
            <person name="Tettelin H."/>
            <person name="Glass J.I."/>
            <person name="Rusch D."/>
            <person name="Podicherti R."/>
            <person name="Tsui H.-C.T."/>
            <person name="Winkler M.E."/>
        </authorList>
    </citation>
    <scope>NUCLEOTIDE SEQUENCE</scope>
</reference>
<accession>A0A382YJS1</accession>
<dbReference type="InterPro" id="IPR011251">
    <property type="entry name" value="Luciferase-like_dom"/>
</dbReference>
<evidence type="ECO:0000259" key="1">
    <source>
        <dbReference type="Pfam" id="PF00296"/>
    </source>
</evidence>
<dbReference type="InterPro" id="IPR036661">
    <property type="entry name" value="Luciferase-like_sf"/>
</dbReference>
<feature type="non-terminal residue" evidence="2">
    <location>
        <position position="81"/>
    </location>
</feature>
<organism evidence="2">
    <name type="scientific">marine metagenome</name>
    <dbReference type="NCBI Taxonomy" id="408172"/>
    <lineage>
        <taxon>unclassified sequences</taxon>
        <taxon>metagenomes</taxon>
        <taxon>ecological metagenomes</taxon>
    </lineage>
</organism>
<dbReference type="AlphaFoldDB" id="A0A382YJS1"/>
<dbReference type="EMBL" id="UINC01176217">
    <property type="protein sequence ID" value="SVD83241.1"/>
    <property type="molecule type" value="Genomic_DNA"/>
</dbReference>
<proteinExistence type="predicted"/>
<dbReference type="GO" id="GO:0016705">
    <property type="term" value="F:oxidoreductase activity, acting on paired donors, with incorporation or reduction of molecular oxygen"/>
    <property type="evidence" value="ECO:0007669"/>
    <property type="project" value="InterPro"/>
</dbReference>
<feature type="domain" description="Luciferase-like" evidence="1">
    <location>
        <begin position="15"/>
        <end position="81"/>
    </location>
</feature>
<dbReference type="SUPFAM" id="SSF51679">
    <property type="entry name" value="Bacterial luciferase-like"/>
    <property type="match status" value="1"/>
</dbReference>